<dbReference type="InterPro" id="IPR010071">
    <property type="entry name" value="AA_adenyl_dom"/>
</dbReference>
<evidence type="ECO:0000256" key="1">
    <source>
        <dbReference type="ARBA" id="ARBA00022450"/>
    </source>
</evidence>
<comment type="caution">
    <text evidence="4">The sequence shown here is derived from an EMBL/GenBank/DDBJ whole genome shotgun (WGS) entry which is preliminary data.</text>
</comment>
<dbReference type="SUPFAM" id="SSF47336">
    <property type="entry name" value="ACP-like"/>
    <property type="match status" value="1"/>
</dbReference>
<evidence type="ECO:0000313" key="5">
    <source>
        <dbReference type="Proteomes" id="UP000746503"/>
    </source>
</evidence>
<dbReference type="PROSITE" id="PS00455">
    <property type="entry name" value="AMP_BINDING"/>
    <property type="match status" value="1"/>
</dbReference>
<dbReference type="InterPro" id="IPR009081">
    <property type="entry name" value="PP-bd_ACP"/>
</dbReference>
<evidence type="ECO:0000256" key="2">
    <source>
        <dbReference type="ARBA" id="ARBA00022553"/>
    </source>
</evidence>
<dbReference type="PANTHER" id="PTHR45527:SF1">
    <property type="entry name" value="FATTY ACID SYNTHASE"/>
    <property type="match status" value="1"/>
</dbReference>
<keyword evidence="1" id="KW-0596">Phosphopantetheine</keyword>
<protein>
    <submittedName>
        <fullName evidence="4">Non-ribosomal peptide synthetase</fullName>
    </submittedName>
</protein>
<dbReference type="InterPro" id="IPR036736">
    <property type="entry name" value="ACP-like_sf"/>
</dbReference>
<keyword evidence="2" id="KW-0597">Phosphoprotein</keyword>
<dbReference type="InterPro" id="IPR045851">
    <property type="entry name" value="AMP-bd_C_sf"/>
</dbReference>
<gene>
    <name evidence="4" type="ORF">HCJ92_08145</name>
</gene>
<dbReference type="Proteomes" id="UP000746503">
    <property type="component" value="Unassembled WGS sequence"/>
</dbReference>
<dbReference type="SUPFAM" id="SSF56801">
    <property type="entry name" value="Acetyl-CoA synthetase-like"/>
    <property type="match status" value="1"/>
</dbReference>
<accession>A0ABX1AGE8</accession>
<dbReference type="InterPro" id="IPR020845">
    <property type="entry name" value="AMP-binding_CS"/>
</dbReference>
<dbReference type="NCBIfam" id="TIGR01733">
    <property type="entry name" value="AA-adenyl-dom"/>
    <property type="match status" value="1"/>
</dbReference>
<dbReference type="EMBL" id="JAAVJB010000042">
    <property type="protein sequence ID" value="NJP66262.1"/>
    <property type="molecule type" value="Genomic_DNA"/>
</dbReference>
<dbReference type="PROSITE" id="PS50075">
    <property type="entry name" value="CARRIER"/>
    <property type="match status" value="1"/>
</dbReference>
<keyword evidence="5" id="KW-1185">Reference proteome</keyword>
<name>A0ABX1AGE8_9ACTN</name>
<dbReference type="InterPro" id="IPR025110">
    <property type="entry name" value="AMP-bd_C"/>
</dbReference>
<sequence length="589" mass="62003">MAHTSIHQRFAEHAAATPDRAALISGGRTLDYRALDELANRFAHRLLALGVGPGEPVAVLADRSPDAVVAALGILKSGASHLPLDPSHPELRTRAVLTAAGCAVLVTDAATRERGLPSFSGTVVEVAGTAEGEHPAHDPGFRPASDTLACVIHTSGSSGTPKGVEITHGGVVALASDSLWQDGHRRILALAPQAFGVCLYEWWVPLLNGGTVVLAPPTAPDVRTLRQLIAEQDIDAVHVTAGLFRVLAQEDPGVFAPVREVLTGGDVVAPAAVHAVLDACPGTTVRATYGATELVAFVLQHVMTADRPPTGPVPVGLPMDGVVVRLLDEQRRQVPNGAVGELYVGGPRLARGYLGRPDLTRERFVADPHAAGGATLYRTGDLMRRTTGGRLEFVGRTTDRLKIRGHLVEPAEVELLLTAHPSVGDAAVVAALDGAAPDDRRLHAFVVPRGNRAVDRAELLEWCGQRLPGYLVPSVVRVVDRLPLTSNGKVDRAVLRAAAVRPVPPPPAAAEGDGRLARLCRLFAEVLAVPAVTAEGDFFELGGQSLQAIRLISRIEREFGAVVEVGEVFSHPTPEELDGLLAARVKPGA</sequence>
<proteinExistence type="predicted"/>
<dbReference type="Gene3D" id="3.40.50.12780">
    <property type="entry name" value="N-terminal domain of ligase-like"/>
    <property type="match status" value="1"/>
</dbReference>
<dbReference type="SMART" id="SM00823">
    <property type="entry name" value="PKS_PP"/>
    <property type="match status" value="1"/>
</dbReference>
<dbReference type="Pfam" id="PF13193">
    <property type="entry name" value="AMP-binding_C"/>
    <property type="match status" value="1"/>
</dbReference>
<dbReference type="Pfam" id="PF00550">
    <property type="entry name" value="PP-binding"/>
    <property type="match status" value="1"/>
</dbReference>
<evidence type="ECO:0000259" key="3">
    <source>
        <dbReference type="PROSITE" id="PS50075"/>
    </source>
</evidence>
<dbReference type="InterPro" id="IPR020806">
    <property type="entry name" value="PKS_PP-bd"/>
</dbReference>
<reference evidence="4 5" key="1">
    <citation type="submission" date="2020-03" db="EMBL/GenBank/DDBJ databases">
        <title>Draft genome of Streptomyces sp. ventii, isolated from the Axial Seamount in the Pacific Ocean, and resequencing of the two type strains Streptomyces lonarensis strain NCL 716 and Streptomyces bohaiensis strain 11A07.</title>
        <authorList>
            <person name="Loughran R.M."/>
            <person name="Pfannmuller K.M."/>
            <person name="Wasson B.J."/>
            <person name="Deadmond M.C."/>
            <person name="Paddock B.E."/>
            <person name="Koyack M.J."/>
            <person name="Gallegos D.A."/>
            <person name="Mitchell E.A."/>
            <person name="Ushijima B."/>
            <person name="Saw J.H."/>
            <person name="Mcphail K.L."/>
            <person name="Videau P."/>
        </authorList>
    </citation>
    <scope>NUCLEOTIDE SEQUENCE [LARGE SCALE GENOMIC DNA]</scope>
    <source>
        <strain evidence="5">5675061</strain>
    </source>
</reference>
<evidence type="ECO:0000313" key="4">
    <source>
        <dbReference type="EMBL" id="NJP66262.1"/>
    </source>
</evidence>
<dbReference type="InterPro" id="IPR042099">
    <property type="entry name" value="ANL_N_sf"/>
</dbReference>
<dbReference type="RefSeq" id="WP_167932784.1">
    <property type="nucleotide sequence ID" value="NZ_JAAVJB010000042.1"/>
</dbReference>
<dbReference type="PANTHER" id="PTHR45527">
    <property type="entry name" value="NONRIBOSOMAL PEPTIDE SYNTHETASE"/>
    <property type="match status" value="1"/>
</dbReference>
<feature type="domain" description="Carrier" evidence="3">
    <location>
        <begin position="510"/>
        <end position="585"/>
    </location>
</feature>
<dbReference type="InterPro" id="IPR029058">
    <property type="entry name" value="AB_hydrolase_fold"/>
</dbReference>
<dbReference type="Gene3D" id="3.30.300.30">
    <property type="match status" value="1"/>
</dbReference>
<dbReference type="Pfam" id="PF00501">
    <property type="entry name" value="AMP-binding"/>
    <property type="match status" value="1"/>
</dbReference>
<dbReference type="Gene3D" id="3.40.50.1820">
    <property type="entry name" value="alpha/beta hydrolase"/>
    <property type="match status" value="1"/>
</dbReference>
<organism evidence="4 5">
    <name type="scientific">Streptomyces spiramenti</name>
    <dbReference type="NCBI Taxonomy" id="2720606"/>
    <lineage>
        <taxon>Bacteria</taxon>
        <taxon>Bacillati</taxon>
        <taxon>Actinomycetota</taxon>
        <taxon>Actinomycetes</taxon>
        <taxon>Kitasatosporales</taxon>
        <taxon>Streptomycetaceae</taxon>
        <taxon>Streptomyces</taxon>
    </lineage>
</organism>
<dbReference type="InterPro" id="IPR000873">
    <property type="entry name" value="AMP-dep_synth/lig_dom"/>
</dbReference>